<organism evidence="2">
    <name type="scientific">marine metagenome</name>
    <dbReference type="NCBI Taxonomy" id="408172"/>
    <lineage>
        <taxon>unclassified sequences</taxon>
        <taxon>metagenomes</taxon>
        <taxon>ecological metagenomes</taxon>
    </lineage>
</organism>
<feature type="non-terminal residue" evidence="2">
    <location>
        <position position="128"/>
    </location>
</feature>
<gene>
    <name evidence="2" type="ORF">METZ01_LOCUS487472</name>
</gene>
<dbReference type="SUPFAM" id="SSF56935">
    <property type="entry name" value="Porins"/>
    <property type="match status" value="1"/>
</dbReference>
<dbReference type="InterPro" id="IPR039426">
    <property type="entry name" value="TonB-dep_rcpt-like"/>
</dbReference>
<protein>
    <recommendedName>
        <fullName evidence="1">TonB-dependent receptor plug domain-containing protein</fullName>
    </recommendedName>
</protein>
<dbReference type="Gene3D" id="2.170.130.10">
    <property type="entry name" value="TonB-dependent receptor, plug domain"/>
    <property type="match status" value="1"/>
</dbReference>
<feature type="domain" description="TonB-dependent receptor plug" evidence="1">
    <location>
        <begin position="45"/>
        <end position="113"/>
    </location>
</feature>
<sequence>VICKKIFLFACTVFFGPFFGFGQEQVSLLPEIVTIADRREALREKVGSSVTVVTREELENRREWFALEALRRTPGINVTRTGGPGQPAKLYMRGGEPRHVTFLVDGVEARDAAGFDGHDLVHLGLADV</sequence>
<accession>A0A383CSM3</accession>
<reference evidence="2" key="1">
    <citation type="submission" date="2018-05" db="EMBL/GenBank/DDBJ databases">
        <authorList>
            <person name="Lanie J.A."/>
            <person name="Ng W.-L."/>
            <person name="Kazmierczak K.M."/>
            <person name="Andrzejewski T.M."/>
            <person name="Davidsen T.M."/>
            <person name="Wayne K.J."/>
            <person name="Tettelin H."/>
            <person name="Glass J.I."/>
            <person name="Rusch D."/>
            <person name="Podicherti R."/>
            <person name="Tsui H.-C.T."/>
            <person name="Winkler M.E."/>
        </authorList>
    </citation>
    <scope>NUCLEOTIDE SEQUENCE</scope>
</reference>
<name>A0A383CSM3_9ZZZZ</name>
<dbReference type="EMBL" id="UINC01210937">
    <property type="protein sequence ID" value="SVE34618.1"/>
    <property type="molecule type" value="Genomic_DNA"/>
</dbReference>
<dbReference type="InterPro" id="IPR037066">
    <property type="entry name" value="Plug_dom_sf"/>
</dbReference>
<evidence type="ECO:0000313" key="2">
    <source>
        <dbReference type="EMBL" id="SVE34618.1"/>
    </source>
</evidence>
<evidence type="ECO:0000259" key="1">
    <source>
        <dbReference type="Pfam" id="PF07715"/>
    </source>
</evidence>
<dbReference type="InterPro" id="IPR012910">
    <property type="entry name" value="Plug_dom"/>
</dbReference>
<dbReference type="AlphaFoldDB" id="A0A383CSM3"/>
<proteinExistence type="predicted"/>
<dbReference type="Pfam" id="PF07715">
    <property type="entry name" value="Plug"/>
    <property type="match status" value="1"/>
</dbReference>
<feature type="non-terminal residue" evidence="2">
    <location>
        <position position="1"/>
    </location>
</feature>
<dbReference type="PROSITE" id="PS52016">
    <property type="entry name" value="TONB_DEPENDENT_REC_3"/>
    <property type="match status" value="1"/>
</dbReference>